<organism evidence="3 4">
    <name type="scientific">Kipferlia bialata</name>
    <dbReference type="NCBI Taxonomy" id="797122"/>
    <lineage>
        <taxon>Eukaryota</taxon>
        <taxon>Metamonada</taxon>
        <taxon>Carpediemonas-like organisms</taxon>
        <taxon>Kipferlia</taxon>
    </lineage>
</organism>
<dbReference type="AlphaFoldDB" id="A0A9K3GJB5"/>
<comment type="caution">
    <text evidence="3">The sequence shown here is derived from an EMBL/GenBank/DDBJ whole genome shotgun (WGS) entry which is preliminary data.</text>
</comment>
<dbReference type="EMBL" id="BDIP01001691">
    <property type="protein sequence ID" value="GIQ84942.1"/>
    <property type="molecule type" value="Genomic_DNA"/>
</dbReference>
<proteinExistence type="predicted"/>
<feature type="transmembrane region" description="Helical" evidence="2">
    <location>
        <begin position="38"/>
        <end position="60"/>
    </location>
</feature>
<keyword evidence="4" id="KW-1185">Reference proteome</keyword>
<accession>A0A9K3GJB5</accession>
<feature type="region of interest" description="Disordered" evidence="1">
    <location>
        <begin position="355"/>
        <end position="393"/>
    </location>
</feature>
<sequence>MFYDDYDHSDTATCSAGGGGGGVMGGGGSVPLLRRHTLGVSCGFIWLIVGVLCLFGWVIWDMGSLIWGSDGRDVSVMCGSQAVVALGDMGSHWLQVGSGPGGGSGIIGLFSETHPLPGVNKPSQSYHHNPPKYSLFRESRVKFGPAWVPPGGTVHVSMNMYEDTMVFSLIRGVENEYDWYLGKPFDAVCTSTNQKSVYSDFSNPAVNTSGWASIAQTPYYNVVDNPGTEYHDTGSLFSDLEWSSPVYNISGGYVVGAGDTFSVGKYQYALIDARCTNDESDYFSVYLKRPTYISVTCLVGIVLSMVALVAVIILVWIRILAGPLSQQPVIDNGTDGGNETRGLLHVDAKRKVDVEPHAVTEGEVPTPNSAPEPEQQLRKSAVPECYQGGNHPF</sequence>
<gene>
    <name evidence="3" type="ORF">KIPB_006529</name>
</gene>
<evidence type="ECO:0000313" key="3">
    <source>
        <dbReference type="EMBL" id="GIQ84942.1"/>
    </source>
</evidence>
<evidence type="ECO:0000256" key="2">
    <source>
        <dbReference type="SAM" id="Phobius"/>
    </source>
</evidence>
<evidence type="ECO:0000256" key="1">
    <source>
        <dbReference type="SAM" id="MobiDB-lite"/>
    </source>
</evidence>
<protein>
    <submittedName>
        <fullName evidence="3">Uncharacterized protein</fullName>
    </submittedName>
</protein>
<keyword evidence="2" id="KW-0472">Membrane</keyword>
<keyword evidence="2" id="KW-1133">Transmembrane helix</keyword>
<feature type="transmembrane region" description="Helical" evidence="2">
    <location>
        <begin position="292"/>
        <end position="317"/>
    </location>
</feature>
<name>A0A9K3GJB5_9EUKA</name>
<keyword evidence="2" id="KW-0812">Transmembrane</keyword>
<evidence type="ECO:0000313" key="4">
    <source>
        <dbReference type="Proteomes" id="UP000265618"/>
    </source>
</evidence>
<dbReference type="Proteomes" id="UP000265618">
    <property type="component" value="Unassembled WGS sequence"/>
</dbReference>
<reference evidence="3 4" key="1">
    <citation type="journal article" date="2018" name="PLoS ONE">
        <title>The draft genome of Kipferlia bialata reveals reductive genome evolution in fornicate parasites.</title>
        <authorList>
            <person name="Tanifuji G."/>
            <person name="Takabayashi S."/>
            <person name="Kume K."/>
            <person name="Takagi M."/>
            <person name="Nakayama T."/>
            <person name="Kamikawa R."/>
            <person name="Inagaki Y."/>
            <person name="Hashimoto T."/>
        </authorList>
    </citation>
    <scope>NUCLEOTIDE SEQUENCE [LARGE SCALE GENOMIC DNA]</scope>
    <source>
        <strain evidence="3">NY0173</strain>
    </source>
</reference>